<proteinExistence type="predicted"/>
<accession>C6E4Z5</accession>
<gene>
    <name evidence="3" type="ordered locus">GM21_1468</name>
</gene>
<keyword evidence="1" id="KW-0732">Signal</keyword>
<protein>
    <recommendedName>
        <fullName evidence="2">DUF4382 domain-containing protein</fullName>
    </recommendedName>
</protein>
<evidence type="ECO:0000313" key="3">
    <source>
        <dbReference type="EMBL" id="ACT17524.1"/>
    </source>
</evidence>
<dbReference type="Pfam" id="PF14321">
    <property type="entry name" value="DUF4382"/>
    <property type="match status" value="1"/>
</dbReference>
<reference evidence="3" key="1">
    <citation type="submission" date="2009-07" db="EMBL/GenBank/DDBJ databases">
        <title>Complete sequence of Geobacter sp. M21.</title>
        <authorList>
            <consortium name="US DOE Joint Genome Institute"/>
            <person name="Lucas S."/>
            <person name="Copeland A."/>
            <person name="Lapidus A."/>
            <person name="Glavina del Rio T."/>
            <person name="Dalin E."/>
            <person name="Tice H."/>
            <person name="Bruce D."/>
            <person name="Goodwin L."/>
            <person name="Pitluck S."/>
            <person name="Saunders E."/>
            <person name="Brettin T."/>
            <person name="Detter J.C."/>
            <person name="Han C."/>
            <person name="Larimer F."/>
            <person name="Land M."/>
            <person name="Hauser L."/>
            <person name="Kyrpides N."/>
            <person name="Ovchinnikova G."/>
            <person name="Lovley D."/>
        </authorList>
    </citation>
    <scope>NUCLEOTIDE SEQUENCE [LARGE SCALE GENOMIC DNA]</scope>
    <source>
        <strain evidence="3">M21</strain>
    </source>
</reference>
<dbReference type="AlphaFoldDB" id="C6E4Z5"/>
<name>C6E4Z5_GEOSM</name>
<dbReference type="EMBL" id="CP001661">
    <property type="protein sequence ID" value="ACT17524.1"/>
    <property type="molecule type" value="Genomic_DNA"/>
</dbReference>
<evidence type="ECO:0000256" key="1">
    <source>
        <dbReference type="SAM" id="SignalP"/>
    </source>
</evidence>
<dbReference type="eggNOG" id="ENOG502ZA96">
    <property type="taxonomic scope" value="Bacteria"/>
</dbReference>
<dbReference type="KEGG" id="gem:GM21_1468"/>
<organism evidence="3">
    <name type="scientific">Geobacter sp. (strain M21)</name>
    <dbReference type="NCBI Taxonomy" id="443144"/>
    <lineage>
        <taxon>Bacteria</taxon>
        <taxon>Pseudomonadati</taxon>
        <taxon>Thermodesulfobacteriota</taxon>
        <taxon>Desulfuromonadia</taxon>
        <taxon>Geobacterales</taxon>
        <taxon>Geobacteraceae</taxon>
        <taxon>Geobacter</taxon>
    </lineage>
</organism>
<dbReference type="HOGENOM" id="CLU_879289_0_0_7"/>
<feature type="domain" description="DUF4382" evidence="2">
    <location>
        <begin position="37"/>
        <end position="197"/>
    </location>
</feature>
<sequence length="311" mass="32836">MRRITAACKPAVIAICVIVAAFTYLAGCSGGGGDAPKGTLKLSITDRQSDNFDKVIIAIREIRVVPRGFEGATDSDANLPVLARFTTPRVIDVMTLRFKQELLGDIVLPAGSYSQVRLILEPNPSGNRPPVNYLTLKSDVNETPIPLVLDTPSAEQSGLKVLGPVEVEAGVINAVMIDFDPNTAIVSRGNGGYNLKPTGIRMVQMANELPQFGSIVGNVSSSFAQWSSATVGVKRRGTVNDTDPIAAGRIFSSYTSGRWQAPFAAFVPAAGGSVGYKTFITANGFALYSSQSVSVVQGQATDLGEIVLTPQ</sequence>
<feature type="signal peptide" evidence="1">
    <location>
        <begin position="1"/>
        <end position="26"/>
    </location>
</feature>
<evidence type="ECO:0000259" key="2">
    <source>
        <dbReference type="Pfam" id="PF14321"/>
    </source>
</evidence>
<feature type="chain" id="PRO_5002962238" description="DUF4382 domain-containing protein" evidence="1">
    <location>
        <begin position="27"/>
        <end position="311"/>
    </location>
</feature>
<dbReference type="OrthoDB" id="2111471at2"/>
<dbReference type="InterPro" id="IPR025491">
    <property type="entry name" value="DUF4382"/>
</dbReference>
<dbReference type="STRING" id="443144.GM21_1468"/>